<keyword evidence="1" id="KW-0812">Transmembrane</keyword>
<dbReference type="Proteomes" id="UP000625711">
    <property type="component" value="Unassembled WGS sequence"/>
</dbReference>
<reference evidence="2" key="1">
    <citation type="submission" date="2020-08" db="EMBL/GenBank/DDBJ databases">
        <title>Genome sequencing and assembly of the red palm weevil Rhynchophorus ferrugineus.</title>
        <authorList>
            <person name="Dias G.B."/>
            <person name="Bergman C.M."/>
            <person name="Manee M."/>
        </authorList>
    </citation>
    <scope>NUCLEOTIDE SEQUENCE</scope>
    <source>
        <strain evidence="2">AA-2017</strain>
        <tissue evidence="2">Whole larva</tissue>
    </source>
</reference>
<evidence type="ECO:0000256" key="1">
    <source>
        <dbReference type="SAM" id="Phobius"/>
    </source>
</evidence>
<accession>A0A834IH13</accession>
<feature type="transmembrane region" description="Helical" evidence="1">
    <location>
        <begin position="75"/>
        <end position="92"/>
    </location>
</feature>
<name>A0A834IH13_RHYFE</name>
<protein>
    <submittedName>
        <fullName evidence="2">Uncharacterized protein</fullName>
    </submittedName>
</protein>
<comment type="caution">
    <text evidence="2">The sequence shown here is derived from an EMBL/GenBank/DDBJ whole genome shotgun (WGS) entry which is preliminary data.</text>
</comment>
<dbReference type="AlphaFoldDB" id="A0A834IH13"/>
<organism evidence="2 3">
    <name type="scientific">Rhynchophorus ferrugineus</name>
    <name type="common">Red palm weevil</name>
    <name type="synonym">Curculio ferrugineus</name>
    <dbReference type="NCBI Taxonomy" id="354439"/>
    <lineage>
        <taxon>Eukaryota</taxon>
        <taxon>Metazoa</taxon>
        <taxon>Ecdysozoa</taxon>
        <taxon>Arthropoda</taxon>
        <taxon>Hexapoda</taxon>
        <taxon>Insecta</taxon>
        <taxon>Pterygota</taxon>
        <taxon>Neoptera</taxon>
        <taxon>Endopterygota</taxon>
        <taxon>Coleoptera</taxon>
        <taxon>Polyphaga</taxon>
        <taxon>Cucujiformia</taxon>
        <taxon>Curculionidae</taxon>
        <taxon>Dryophthorinae</taxon>
        <taxon>Rhynchophorus</taxon>
    </lineage>
</organism>
<keyword evidence="3" id="KW-1185">Reference proteome</keyword>
<feature type="transmembrane region" description="Helical" evidence="1">
    <location>
        <begin position="41"/>
        <end position="63"/>
    </location>
</feature>
<evidence type="ECO:0000313" key="2">
    <source>
        <dbReference type="EMBL" id="KAF7281012.1"/>
    </source>
</evidence>
<sequence>MYIKLLMGYLTIKSVRCVSVDSYYPTGEVNDNFEFFEMKLYSILVQVGTVRIMGLIYIVFKIYRFLRKRSSFRHILAHLLIGFMYDFVTRYVKLMGRFEEYNSTVSKQCDTSKMSTTEWILFIFSSTNCEKKFVKFSHVLEDQFIELLDLVGNVLKFLRSSLSYLFGR</sequence>
<keyword evidence="1" id="KW-0472">Membrane</keyword>
<dbReference type="OrthoDB" id="6763876at2759"/>
<dbReference type="EMBL" id="JAACXV010000263">
    <property type="protein sequence ID" value="KAF7281012.1"/>
    <property type="molecule type" value="Genomic_DNA"/>
</dbReference>
<evidence type="ECO:0000313" key="3">
    <source>
        <dbReference type="Proteomes" id="UP000625711"/>
    </source>
</evidence>
<keyword evidence="1" id="KW-1133">Transmembrane helix</keyword>
<gene>
    <name evidence="2" type="ORF">GWI33_005243</name>
</gene>
<proteinExistence type="predicted"/>